<protein>
    <submittedName>
        <fullName evidence="7">O-antigen ligase</fullName>
        <ecNumber evidence="7">2.4.1.-</ecNumber>
    </submittedName>
</protein>
<evidence type="ECO:0000313" key="8">
    <source>
        <dbReference type="Proteomes" id="UP000591735"/>
    </source>
</evidence>
<evidence type="ECO:0000313" key="7">
    <source>
        <dbReference type="EMBL" id="MBB5322242.1"/>
    </source>
</evidence>
<evidence type="ECO:0000256" key="4">
    <source>
        <dbReference type="ARBA" id="ARBA00023136"/>
    </source>
</evidence>
<dbReference type="Proteomes" id="UP000591735">
    <property type="component" value="Unassembled WGS sequence"/>
</dbReference>
<gene>
    <name evidence="7" type="ORF">HNR38_002737</name>
</gene>
<feature type="transmembrane region" description="Helical" evidence="5">
    <location>
        <begin position="75"/>
        <end position="94"/>
    </location>
</feature>
<feature type="transmembrane region" description="Helical" evidence="5">
    <location>
        <begin position="106"/>
        <end position="123"/>
    </location>
</feature>
<evidence type="ECO:0000256" key="5">
    <source>
        <dbReference type="SAM" id="Phobius"/>
    </source>
</evidence>
<dbReference type="EC" id="2.4.1.-" evidence="7"/>
<keyword evidence="4 5" id="KW-0472">Membrane</keyword>
<dbReference type="AlphaFoldDB" id="A0A840UB64"/>
<feature type="transmembrane region" description="Helical" evidence="5">
    <location>
        <begin position="224"/>
        <end position="244"/>
    </location>
</feature>
<feature type="transmembrane region" description="Helical" evidence="5">
    <location>
        <begin position="392"/>
        <end position="410"/>
    </location>
</feature>
<evidence type="ECO:0000259" key="6">
    <source>
        <dbReference type="Pfam" id="PF04932"/>
    </source>
</evidence>
<dbReference type="Pfam" id="PF04932">
    <property type="entry name" value="Wzy_C"/>
    <property type="match status" value="1"/>
</dbReference>
<feature type="domain" description="O-antigen ligase-related" evidence="6">
    <location>
        <begin position="211"/>
        <end position="373"/>
    </location>
</feature>
<organism evidence="7 8">
    <name type="scientific">Marinobacter oulmenensis</name>
    <dbReference type="NCBI Taxonomy" id="643747"/>
    <lineage>
        <taxon>Bacteria</taxon>
        <taxon>Pseudomonadati</taxon>
        <taxon>Pseudomonadota</taxon>
        <taxon>Gammaproteobacteria</taxon>
        <taxon>Pseudomonadales</taxon>
        <taxon>Marinobacteraceae</taxon>
        <taxon>Marinobacter</taxon>
    </lineage>
</organism>
<name>A0A840UB64_9GAMM</name>
<dbReference type="GO" id="GO:0016757">
    <property type="term" value="F:glycosyltransferase activity"/>
    <property type="evidence" value="ECO:0007669"/>
    <property type="project" value="UniProtKB-KW"/>
</dbReference>
<dbReference type="GO" id="GO:0016874">
    <property type="term" value="F:ligase activity"/>
    <property type="evidence" value="ECO:0007669"/>
    <property type="project" value="UniProtKB-KW"/>
</dbReference>
<evidence type="ECO:0000256" key="2">
    <source>
        <dbReference type="ARBA" id="ARBA00022692"/>
    </source>
</evidence>
<keyword evidence="7" id="KW-0328">Glycosyltransferase</keyword>
<keyword evidence="2 5" id="KW-0812">Transmembrane</keyword>
<sequence length="456" mass="50599">MAIQSKNELLPKEAAPGNINYQRWLFGAGFLVLLAYTAVSLLIEPAESYISSLLLLLGFGGFFWMGHQLRVSPPMWMFVAAIAIALLSWMLAHAHHPEWAENSPKVHRLTIWLQFIAVAWLLGGSTRRTLILWGTFALSLLFVPWVTGNGIGEWISGFKGQRIDFGMLNAQHTALLYAIAFMGMIAFSHRFLKPGKAHTLRIVLWATGLTIYGAATVITQTRGVWLGCLAAAAVFAAAFIVWMVRISPSSAEKRRLTGALVVAIGVASLAVMSLNDIVEARINAESNIIDKLLSDEPYDGKSSSINYRIASWSAALPWIKERPIIGWGGNGRKLVLDHSEQLPSWIQSRTGHLHSSYMDILVNFGLLGLGLFLTILIWTTVSGIKAWKHGHLPGDILVFYLAFIAFWLVVNTFESFMFYSTGQYIFGLMLGGIVTHIWRAQLETSREKDNTLLAIK</sequence>
<proteinExistence type="predicted"/>
<reference evidence="7 8" key="1">
    <citation type="submission" date="2020-08" db="EMBL/GenBank/DDBJ databases">
        <title>Genomic Encyclopedia of Type Strains, Phase IV (KMG-IV): sequencing the most valuable type-strain genomes for metagenomic binning, comparative biology and taxonomic classification.</title>
        <authorList>
            <person name="Goeker M."/>
        </authorList>
    </citation>
    <scope>NUCLEOTIDE SEQUENCE [LARGE SCALE GENOMIC DNA]</scope>
    <source>
        <strain evidence="7 8">DSM 22359</strain>
    </source>
</reference>
<keyword evidence="8" id="KW-1185">Reference proteome</keyword>
<evidence type="ECO:0000256" key="1">
    <source>
        <dbReference type="ARBA" id="ARBA00004141"/>
    </source>
</evidence>
<feature type="transmembrane region" description="Helical" evidence="5">
    <location>
        <begin position="168"/>
        <end position="187"/>
    </location>
</feature>
<dbReference type="PANTHER" id="PTHR37422:SF13">
    <property type="entry name" value="LIPOPOLYSACCHARIDE BIOSYNTHESIS PROTEIN PA4999-RELATED"/>
    <property type="match status" value="1"/>
</dbReference>
<dbReference type="GO" id="GO:0016020">
    <property type="term" value="C:membrane"/>
    <property type="evidence" value="ECO:0007669"/>
    <property type="project" value="UniProtKB-SubCell"/>
</dbReference>
<feature type="transmembrane region" description="Helical" evidence="5">
    <location>
        <begin position="130"/>
        <end position="148"/>
    </location>
</feature>
<feature type="transmembrane region" description="Helical" evidence="5">
    <location>
        <begin position="360"/>
        <end position="380"/>
    </location>
</feature>
<evidence type="ECO:0000256" key="3">
    <source>
        <dbReference type="ARBA" id="ARBA00022989"/>
    </source>
</evidence>
<dbReference type="PANTHER" id="PTHR37422">
    <property type="entry name" value="TEICHURONIC ACID BIOSYNTHESIS PROTEIN TUAE"/>
    <property type="match status" value="1"/>
</dbReference>
<comment type="subcellular location">
    <subcellularLocation>
        <location evidence="1">Membrane</location>
        <topology evidence="1">Multi-pass membrane protein</topology>
    </subcellularLocation>
</comment>
<dbReference type="InterPro" id="IPR007016">
    <property type="entry name" value="O-antigen_ligase-rel_domated"/>
</dbReference>
<keyword evidence="3 5" id="KW-1133">Transmembrane helix</keyword>
<feature type="transmembrane region" description="Helical" evidence="5">
    <location>
        <begin position="21"/>
        <end position="43"/>
    </location>
</feature>
<keyword evidence="7" id="KW-0808">Transferase</keyword>
<feature type="transmembrane region" description="Helical" evidence="5">
    <location>
        <begin position="416"/>
        <end position="438"/>
    </location>
</feature>
<dbReference type="EMBL" id="JACHFE010000007">
    <property type="protein sequence ID" value="MBB5322242.1"/>
    <property type="molecule type" value="Genomic_DNA"/>
</dbReference>
<dbReference type="RefSeq" id="WP_183705206.1">
    <property type="nucleotide sequence ID" value="NZ_JACHFE010000007.1"/>
</dbReference>
<keyword evidence="7" id="KW-0436">Ligase</keyword>
<feature type="transmembrane region" description="Helical" evidence="5">
    <location>
        <begin position="49"/>
        <end position="66"/>
    </location>
</feature>
<dbReference type="InterPro" id="IPR051533">
    <property type="entry name" value="WaaL-like"/>
</dbReference>
<feature type="transmembrane region" description="Helical" evidence="5">
    <location>
        <begin position="256"/>
        <end position="274"/>
    </location>
</feature>
<feature type="transmembrane region" description="Helical" evidence="5">
    <location>
        <begin position="199"/>
        <end position="218"/>
    </location>
</feature>
<comment type="caution">
    <text evidence="7">The sequence shown here is derived from an EMBL/GenBank/DDBJ whole genome shotgun (WGS) entry which is preliminary data.</text>
</comment>
<accession>A0A840UB64</accession>